<dbReference type="EMBL" id="BSSQ01000001">
    <property type="protein sequence ID" value="GLX66136.1"/>
    <property type="molecule type" value="Genomic_DNA"/>
</dbReference>
<comment type="similarity">
    <text evidence="1">Belongs to the LysR transcriptional regulatory family.</text>
</comment>
<dbReference type="InterPro" id="IPR036388">
    <property type="entry name" value="WH-like_DNA-bd_sf"/>
</dbReference>
<evidence type="ECO:0000256" key="3">
    <source>
        <dbReference type="ARBA" id="ARBA00023125"/>
    </source>
</evidence>
<dbReference type="PRINTS" id="PR00039">
    <property type="entry name" value="HTHLYSR"/>
</dbReference>
<evidence type="ECO:0000256" key="2">
    <source>
        <dbReference type="ARBA" id="ARBA00023015"/>
    </source>
</evidence>
<dbReference type="SUPFAM" id="SSF53850">
    <property type="entry name" value="Periplasmic binding protein-like II"/>
    <property type="match status" value="1"/>
</dbReference>
<evidence type="ECO:0000259" key="5">
    <source>
        <dbReference type="PROSITE" id="PS50931"/>
    </source>
</evidence>
<keyword evidence="3" id="KW-0238">DNA-binding</keyword>
<dbReference type="SUPFAM" id="SSF46785">
    <property type="entry name" value="Winged helix' DNA-binding domain"/>
    <property type="match status" value="1"/>
</dbReference>
<sequence length="320" mass="35825">MKLNPNDTLNLNMMKMNLYHRRHIINVMTHTQIKLFAKIAETGSFTKAGLELNMTQPAVSRAISSLESELDIPLLLRDRRGVQLTEAGKRIVVLFREILGTFAKVDQVIADEKGLQVGTIRVGAFPVAAAHFLPRIISAIAKQHPSIEFELHEGSIDELRTWLETRVIDVALLIPPDGDWETIPLYREKMFAVLREDHPLSSLSIVPVKQLSTEPFITCKAGYEPPITDLFERARAHLNSKYIVQSVSMALHMAEEGLGFPILSELALKSLPSGLVKRELEPNAYRDIRLAVPSIDEASHAVKLFIRTALDLFPPSLDLT</sequence>
<evidence type="ECO:0000256" key="4">
    <source>
        <dbReference type="ARBA" id="ARBA00023163"/>
    </source>
</evidence>
<feature type="domain" description="HTH lysR-type" evidence="5">
    <location>
        <begin position="28"/>
        <end position="85"/>
    </location>
</feature>
<proteinExistence type="inferred from homology"/>
<organism evidence="6 7">
    <name type="scientific">Paenibacillus glycanilyticus</name>
    <dbReference type="NCBI Taxonomy" id="126569"/>
    <lineage>
        <taxon>Bacteria</taxon>
        <taxon>Bacillati</taxon>
        <taxon>Bacillota</taxon>
        <taxon>Bacilli</taxon>
        <taxon>Bacillales</taxon>
        <taxon>Paenibacillaceae</taxon>
        <taxon>Paenibacillus</taxon>
    </lineage>
</organism>
<comment type="caution">
    <text evidence="6">The sequence shown here is derived from an EMBL/GenBank/DDBJ whole genome shotgun (WGS) entry which is preliminary data.</text>
</comment>
<keyword evidence="7" id="KW-1185">Reference proteome</keyword>
<dbReference type="Proteomes" id="UP001157114">
    <property type="component" value="Unassembled WGS sequence"/>
</dbReference>
<dbReference type="Gene3D" id="1.10.10.10">
    <property type="entry name" value="Winged helix-like DNA-binding domain superfamily/Winged helix DNA-binding domain"/>
    <property type="match status" value="1"/>
</dbReference>
<protein>
    <submittedName>
        <fullName evidence="6">HTH-type transcriptional regulator YvbU</fullName>
    </submittedName>
</protein>
<dbReference type="InterPro" id="IPR000847">
    <property type="entry name" value="LysR_HTH_N"/>
</dbReference>
<dbReference type="Gene3D" id="3.40.190.10">
    <property type="entry name" value="Periplasmic binding protein-like II"/>
    <property type="match status" value="2"/>
</dbReference>
<keyword evidence="4" id="KW-0804">Transcription</keyword>
<evidence type="ECO:0000256" key="1">
    <source>
        <dbReference type="ARBA" id="ARBA00009437"/>
    </source>
</evidence>
<dbReference type="Pfam" id="PF03466">
    <property type="entry name" value="LysR_substrate"/>
    <property type="match status" value="1"/>
</dbReference>
<dbReference type="InterPro" id="IPR050950">
    <property type="entry name" value="HTH-type_LysR_regulators"/>
</dbReference>
<dbReference type="PANTHER" id="PTHR30419:SF24">
    <property type="entry name" value="HTH-TYPE TRANSCRIPTIONAL REGULATOR CZCR"/>
    <property type="match status" value="1"/>
</dbReference>
<accession>A0ABQ6G5A1</accession>
<name>A0ABQ6G5A1_9BACL</name>
<keyword evidence="2" id="KW-0805">Transcription regulation</keyword>
<dbReference type="InterPro" id="IPR036390">
    <property type="entry name" value="WH_DNA-bd_sf"/>
</dbReference>
<dbReference type="PROSITE" id="PS50931">
    <property type="entry name" value="HTH_LYSR"/>
    <property type="match status" value="1"/>
</dbReference>
<reference evidence="6 7" key="1">
    <citation type="submission" date="2023-03" db="EMBL/GenBank/DDBJ databases">
        <title>Draft genome sequence of the bacteria which degrade cell wall of Tricholomamatutake.</title>
        <authorList>
            <person name="Konishi Y."/>
            <person name="Fukuta Y."/>
            <person name="Shirasaka N."/>
        </authorList>
    </citation>
    <scope>NUCLEOTIDE SEQUENCE [LARGE SCALE GENOMIC DNA]</scope>
    <source>
        <strain evidence="7">mu1</strain>
    </source>
</reference>
<dbReference type="InterPro" id="IPR005119">
    <property type="entry name" value="LysR_subst-bd"/>
</dbReference>
<evidence type="ECO:0000313" key="6">
    <source>
        <dbReference type="EMBL" id="GLX66136.1"/>
    </source>
</evidence>
<evidence type="ECO:0000313" key="7">
    <source>
        <dbReference type="Proteomes" id="UP001157114"/>
    </source>
</evidence>
<dbReference type="CDD" id="cd05466">
    <property type="entry name" value="PBP2_LTTR_substrate"/>
    <property type="match status" value="1"/>
</dbReference>
<dbReference type="PANTHER" id="PTHR30419">
    <property type="entry name" value="HTH-TYPE TRANSCRIPTIONAL REGULATOR YBHD"/>
    <property type="match status" value="1"/>
</dbReference>
<dbReference type="Pfam" id="PF00126">
    <property type="entry name" value="HTH_1"/>
    <property type="match status" value="1"/>
</dbReference>
<gene>
    <name evidence="6" type="primary">yvbU</name>
    <name evidence="6" type="ORF">MU1_04800</name>
</gene>